<comment type="similarity">
    <text evidence="1">Belongs to the carbohydrate kinase pfkB family.</text>
</comment>
<evidence type="ECO:0000259" key="9">
    <source>
        <dbReference type="Pfam" id="PF00294"/>
    </source>
</evidence>
<dbReference type="Proteomes" id="UP001145069">
    <property type="component" value="Unassembled WGS sequence"/>
</dbReference>
<dbReference type="Pfam" id="PF00294">
    <property type="entry name" value="PfkB"/>
    <property type="match status" value="1"/>
</dbReference>
<dbReference type="FunFam" id="3.40.1190.20:FF:000001">
    <property type="entry name" value="Phosphofructokinase"/>
    <property type="match status" value="1"/>
</dbReference>
<dbReference type="NCBIfam" id="TIGR03828">
    <property type="entry name" value="pfkB"/>
    <property type="match status" value="1"/>
</dbReference>
<comment type="similarity">
    <text evidence="7">Belongs to the carbohydrate kinase PfkB family. LacC subfamily.</text>
</comment>
<dbReference type="InterPro" id="IPR029056">
    <property type="entry name" value="Ribokinase-like"/>
</dbReference>
<proteinExistence type="inferred from homology"/>
<evidence type="ECO:0000256" key="5">
    <source>
        <dbReference type="ARBA" id="ARBA00022840"/>
    </source>
</evidence>
<keyword evidence="5 7" id="KW-0067">ATP-binding</keyword>
<keyword evidence="7" id="KW-0423">Lactose metabolism</keyword>
<evidence type="ECO:0000256" key="2">
    <source>
        <dbReference type="ARBA" id="ARBA00022679"/>
    </source>
</evidence>
<accession>A0A9X3WBJ1</accession>
<comment type="function">
    <text evidence="8">Catalyzes the ATP-dependent phosphorylation of fructose-l-phosphate to fructose-l,6-bisphosphate.</text>
</comment>
<evidence type="ECO:0000256" key="4">
    <source>
        <dbReference type="ARBA" id="ARBA00022777"/>
    </source>
</evidence>
<dbReference type="GO" id="GO:0009024">
    <property type="term" value="F:tagatose-6-phosphate kinase activity"/>
    <property type="evidence" value="ECO:0007669"/>
    <property type="project" value="UniProtKB-EC"/>
</dbReference>
<dbReference type="CDD" id="cd01164">
    <property type="entry name" value="FruK_PfkB_like"/>
    <property type="match status" value="1"/>
</dbReference>
<comment type="catalytic activity">
    <reaction evidence="6 8">
        <text>beta-D-fructose 1-phosphate + ATP = beta-D-fructose 1,6-bisphosphate + ADP + H(+)</text>
        <dbReference type="Rhea" id="RHEA:14213"/>
        <dbReference type="ChEBI" id="CHEBI:15378"/>
        <dbReference type="ChEBI" id="CHEBI:30616"/>
        <dbReference type="ChEBI" id="CHEBI:32966"/>
        <dbReference type="ChEBI" id="CHEBI:138881"/>
        <dbReference type="ChEBI" id="CHEBI:456216"/>
        <dbReference type="EC" id="2.7.1.56"/>
    </reaction>
</comment>
<dbReference type="GO" id="GO:0005829">
    <property type="term" value="C:cytosol"/>
    <property type="evidence" value="ECO:0007669"/>
    <property type="project" value="TreeGrafter"/>
</dbReference>
<organism evidence="10 11">
    <name type="scientific">Aquibacillus salsiterrae</name>
    <dbReference type="NCBI Taxonomy" id="2950439"/>
    <lineage>
        <taxon>Bacteria</taxon>
        <taxon>Bacillati</taxon>
        <taxon>Bacillota</taxon>
        <taxon>Bacilli</taxon>
        <taxon>Bacillales</taxon>
        <taxon>Bacillaceae</taxon>
        <taxon>Aquibacillus</taxon>
    </lineage>
</organism>
<dbReference type="GO" id="GO:0005524">
    <property type="term" value="F:ATP binding"/>
    <property type="evidence" value="ECO:0007669"/>
    <property type="project" value="UniProtKB-UniRule"/>
</dbReference>
<dbReference type="RefSeq" id="WP_272445174.1">
    <property type="nucleotide sequence ID" value="NZ_JAMQKC010000002.1"/>
</dbReference>
<dbReference type="PANTHER" id="PTHR46566:SF1">
    <property type="entry name" value="1-PHOSPHOFRUCTOKINASE"/>
    <property type="match status" value="1"/>
</dbReference>
<dbReference type="InterPro" id="IPR017583">
    <property type="entry name" value="Tagatose/fructose_Pkinase"/>
</dbReference>
<dbReference type="PANTHER" id="PTHR46566">
    <property type="entry name" value="1-PHOSPHOFRUCTOKINASE-RELATED"/>
    <property type="match status" value="1"/>
</dbReference>
<comment type="pathway">
    <text evidence="7">Carbohydrate metabolism; D-tagatose 6-phosphate degradation; D-glyceraldehyde 3-phosphate and glycerone phosphate from D-tagatose 6-phosphate: step 1/2.</text>
</comment>
<dbReference type="InterPro" id="IPR011611">
    <property type="entry name" value="PfkB_dom"/>
</dbReference>
<comment type="catalytic activity">
    <reaction evidence="7">
        <text>D-tagatofuranose 6-phosphate + ATP = D-tagatofuranose 1,6-bisphosphate + ADP + H(+)</text>
        <dbReference type="Rhea" id="RHEA:12420"/>
        <dbReference type="ChEBI" id="CHEBI:15378"/>
        <dbReference type="ChEBI" id="CHEBI:30616"/>
        <dbReference type="ChEBI" id="CHEBI:58694"/>
        <dbReference type="ChEBI" id="CHEBI:58695"/>
        <dbReference type="ChEBI" id="CHEBI:456216"/>
        <dbReference type="EC" id="2.7.1.144"/>
    </reaction>
</comment>
<sequence>MIYTCTLNPSVDYILHVDEFQTGELNRGYQPSYYPGGKGINVSRVLRRLGVDNTALGFLGGFTGTYIDEKLSSENIAHSFISISGDTRINLKLKSSVETEVNGPGPIISEAELDELLSQIKAINAGDYLVASGSIPTTVPTDFYSMLASICEQNNVHFIVDTSSQALKEIIGSKLFLIKPNHHELGELFETTIRSYEDAVHFGKKLQRKGAIHVIISMGGDGAVYVGEHESYYAKAPTGQVKNTVGAGDSMVSGFLSAYTKSANPKKAFQYAIASGSATAFSDDLCTKDDVKKILDQVLVTSID</sequence>
<feature type="domain" description="Carbohydrate kinase PfkB" evidence="9">
    <location>
        <begin position="11"/>
        <end position="281"/>
    </location>
</feature>
<comment type="caution">
    <text evidence="10">The sequence shown here is derived from an EMBL/GenBank/DDBJ whole genome shotgun (WGS) entry which is preliminary data.</text>
</comment>
<gene>
    <name evidence="10" type="primary">pfkB</name>
    <name evidence="10" type="ORF">NC799_04585</name>
</gene>
<evidence type="ECO:0000256" key="7">
    <source>
        <dbReference type="PIRNR" id="PIRNR000535"/>
    </source>
</evidence>
<keyword evidence="2 7" id="KW-0808">Transferase</keyword>
<keyword evidence="3 7" id="KW-0547">Nucleotide-binding</keyword>
<dbReference type="InterPro" id="IPR022463">
    <property type="entry name" value="1-PFruKinase"/>
</dbReference>
<dbReference type="GO" id="GO:0005988">
    <property type="term" value="P:lactose metabolic process"/>
    <property type="evidence" value="ECO:0007669"/>
    <property type="project" value="UniProtKB-KW"/>
</dbReference>
<name>A0A9X3WBJ1_9BACI</name>
<dbReference type="PIRSF" id="PIRSF000535">
    <property type="entry name" value="1PFK/6PFK/LacC"/>
    <property type="match status" value="1"/>
</dbReference>
<evidence type="ECO:0000256" key="3">
    <source>
        <dbReference type="ARBA" id="ARBA00022741"/>
    </source>
</evidence>
<dbReference type="Gene3D" id="3.40.1190.20">
    <property type="match status" value="1"/>
</dbReference>
<evidence type="ECO:0000313" key="11">
    <source>
        <dbReference type="Proteomes" id="UP001145069"/>
    </source>
</evidence>
<keyword evidence="4 8" id="KW-0418">Kinase</keyword>
<keyword evidence="11" id="KW-1185">Reference proteome</keyword>
<dbReference type="NCBIfam" id="TIGR03168">
    <property type="entry name" value="1-PFK"/>
    <property type="match status" value="1"/>
</dbReference>
<evidence type="ECO:0000256" key="1">
    <source>
        <dbReference type="ARBA" id="ARBA00005380"/>
    </source>
</evidence>
<reference evidence="10" key="1">
    <citation type="submission" date="2022-06" db="EMBL/GenBank/DDBJ databases">
        <title>Aquibacillus sp. a new bacterium isolated from soil saline samples.</title>
        <authorList>
            <person name="Galisteo C."/>
            <person name="De La Haba R."/>
            <person name="Sanchez-Porro C."/>
            <person name="Ventosa A."/>
        </authorList>
    </citation>
    <scope>NUCLEOTIDE SEQUENCE</scope>
    <source>
        <strain evidence="10">3ASR75-54</strain>
    </source>
</reference>
<dbReference type="SUPFAM" id="SSF53613">
    <property type="entry name" value="Ribokinase-like"/>
    <property type="match status" value="1"/>
</dbReference>
<dbReference type="PROSITE" id="PS00583">
    <property type="entry name" value="PFKB_KINASES_1"/>
    <property type="match status" value="1"/>
</dbReference>
<dbReference type="GO" id="GO:0008662">
    <property type="term" value="F:1-phosphofructokinase activity"/>
    <property type="evidence" value="ECO:0007669"/>
    <property type="project" value="UniProtKB-UniRule"/>
</dbReference>
<dbReference type="AlphaFoldDB" id="A0A9X3WBJ1"/>
<dbReference type="GO" id="GO:0016052">
    <property type="term" value="P:carbohydrate catabolic process"/>
    <property type="evidence" value="ECO:0007669"/>
    <property type="project" value="UniProtKB-ARBA"/>
</dbReference>
<dbReference type="GO" id="GO:0044281">
    <property type="term" value="P:small molecule metabolic process"/>
    <property type="evidence" value="ECO:0007669"/>
    <property type="project" value="UniProtKB-ARBA"/>
</dbReference>
<evidence type="ECO:0000256" key="6">
    <source>
        <dbReference type="ARBA" id="ARBA00047745"/>
    </source>
</evidence>
<evidence type="ECO:0000313" key="10">
    <source>
        <dbReference type="EMBL" id="MDC3416187.1"/>
    </source>
</evidence>
<protein>
    <recommendedName>
        <fullName evidence="7">Tagatose-6-phosphate kinase</fullName>
        <ecNumber evidence="7">2.7.1.144</ecNumber>
    </recommendedName>
</protein>
<dbReference type="EMBL" id="JAMQKC010000002">
    <property type="protein sequence ID" value="MDC3416187.1"/>
    <property type="molecule type" value="Genomic_DNA"/>
</dbReference>
<dbReference type="PROSITE" id="PS00584">
    <property type="entry name" value="PFKB_KINASES_2"/>
    <property type="match status" value="1"/>
</dbReference>
<dbReference type="EC" id="2.7.1.144" evidence="7"/>
<dbReference type="InterPro" id="IPR002173">
    <property type="entry name" value="Carboh/pur_kinase_PfkB_CS"/>
</dbReference>
<evidence type="ECO:0000256" key="8">
    <source>
        <dbReference type="RuleBase" id="RU369061"/>
    </source>
</evidence>